<comment type="caution">
    <text evidence="2">The sequence shown here is derived from an EMBL/GenBank/DDBJ whole genome shotgun (WGS) entry which is preliminary data.</text>
</comment>
<dbReference type="AlphaFoldDB" id="A0ABD0R066"/>
<evidence type="ECO:0000313" key="3">
    <source>
        <dbReference type="Proteomes" id="UP001529510"/>
    </source>
</evidence>
<feature type="non-terminal residue" evidence="2">
    <location>
        <position position="1"/>
    </location>
</feature>
<evidence type="ECO:0000313" key="2">
    <source>
        <dbReference type="EMBL" id="KAL0191899.1"/>
    </source>
</evidence>
<keyword evidence="3" id="KW-1185">Reference proteome</keyword>
<gene>
    <name evidence="2" type="ORF">M9458_014597</name>
</gene>
<reference evidence="2 3" key="1">
    <citation type="submission" date="2024-05" db="EMBL/GenBank/DDBJ databases">
        <title>Genome sequencing and assembly of Indian major carp, Cirrhinus mrigala (Hamilton, 1822).</title>
        <authorList>
            <person name="Mohindra V."/>
            <person name="Chowdhury L.M."/>
            <person name="Lal K."/>
            <person name="Jena J.K."/>
        </authorList>
    </citation>
    <scope>NUCLEOTIDE SEQUENCE [LARGE SCALE GENOMIC DNA]</scope>
    <source>
        <strain evidence="2">CM1030</strain>
        <tissue evidence="2">Blood</tissue>
    </source>
</reference>
<dbReference type="EMBL" id="JAMKFB020000006">
    <property type="protein sequence ID" value="KAL0191899.1"/>
    <property type="molecule type" value="Genomic_DNA"/>
</dbReference>
<feature type="region of interest" description="Disordered" evidence="1">
    <location>
        <begin position="1"/>
        <end position="30"/>
    </location>
</feature>
<protein>
    <submittedName>
        <fullName evidence="2">Uncharacterized protein</fullName>
    </submittedName>
</protein>
<accession>A0ABD0R066</accession>
<feature type="non-terminal residue" evidence="2">
    <location>
        <position position="60"/>
    </location>
</feature>
<proteinExistence type="predicted"/>
<sequence>GPSPGAAEDPSAQKLPGVHGGGRCDGQFPRAPSPVQSPIISCVCLIHQFAGAAFQTSFYH</sequence>
<organism evidence="2 3">
    <name type="scientific">Cirrhinus mrigala</name>
    <name type="common">Mrigala</name>
    <dbReference type="NCBI Taxonomy" id="683832"/>
    <lineage>
        <taxon>Eukaryota</taxon>
        <taxon>Metazoa</taxon>
        <taxon>Chordata</taxon>
        <taxon>Craniata</taxon>
        <taxon>Vertebrata</taxon>
        <taxon>Euteleostomi</taxon>
        <taxon>Actinopterygii</taxon>
        <taxon>Neopterygii</taxon>
        <taxon>Teleostei</taxon>
        <taxon>Ostariophysi</taxon>
        <taxon>Cypriniformes</taxon>
        <taxon>Cyprinidae</taxon>
        <taxon>Labeoninae</taxon>
        <taxon>Labeonini</taxon>
        <taxon>Cirrhinus</taxon>
    </lineage>
</organism>
<name>A0ABD0R066_CIRMR</name>
<evidence type="ECO:0000256" key="1">
    <source>
        <dbReference type="SAM" id="MobiDB-lite"/>
    </source>
</evidence>
<dbReference type="Proteomes" id="UP001529510">
    <property type="component" value="Unassembled WGS sequence"/>
</dbReference>